<sequence length="53" mass="6213">MAKVPIRWLGLLSRRTPRPKSYIQPHWTTQTPRWSITNRGLARATFLNVQTLP</sequence>
<protein>
    <submittedName>
        <fullName evidence="1">Uncharacterized protein</fullName>
    </submittedName>
</protein>
<organism evidence="1">
    <name type="scientific">Siphoviridae sp. ctWhx86</name>
    <dbReference type="NCBI Taxonomy" id="2826362"/>
    <lineage>
        <taxon>Viruses</taxon>
        <taxon>Duplodnaviria</taxon>
        <taxon>Heunggongvirae</taxon>
        <taxon>Uroviricota</taxon>
        <taxon>Caudoviricetes</taxon>
    </lineage>
</organism>
<name>A0A8S5QNJ9_9CAUD</name>
<dbReference type="EMBL" id="BK015702">
    <property type="protein sequence ID" value="DAE20847.1"/>
    <property type="molecule type" value="Genomic_DNA"/>
</dbReference>
<proteinExistence type="predicted"/>
<evidence type="ECO:0000313" key="1">
    <source>
        <dbReference type="EMBL" id="DAE20847.1"/>
    </source>
</evidence>
<accession>A0A8S5QNJ9</accession>
<reference evidence="1" key="1">
    <citation type="journal article" date="2021" name="Proc. Natl. Acad. Sci. U.S.A.">
        <title>A Catalog of Tens of Thousands of Viruses from Human Metagenomes Reveals Hidden Associations with Chronic Diseases.</title>
        <authorList>
            <person name="Tisza M.J."/>
            <person name="Buck C.B."/>
        </authorList>
    </citation>
    <scope>NUCLEOTIDE SEQUENCE</scope>
    <source>
        <strain evidence="1">CtWhx86</strain>
    </source>
</reference>